<dbReference type="OrthoDB" id="4703at2759"/>
<evidence type="ECO:0000256" key="2">
    <source>
        <dbReference type="ARBA" id="ARBA00023163"/>
    </source>
</evidence>
<dbReference type="GO" id="GO:0006383">
    <property type="term" value="P:transcription by RNA polymerase III"/>
    <property type="evidence" value="ECO:0007669"/>
    <property type="project" value="TreeGrafter"/>
</dbReference>
<evidence type="ECO:0008006" key="7">
    <source>
        <dbReference type="Google" id="ProtNLM"/>
    </source>
</evidence>
<organism evidence="5 6">
    <name type="scientific">Alectoria fallacina</name>
    <dbReference type="NCBI Taxonomy" id="1903189"/>
    <lineage>
        <taxon>Eukaryota</taxon>
        <taxon>Fungi</taxon>
        <taxon>Dikarya</taxon>
        <taxon>Ascomycota</taxon>
        <taxon>Pezizomycotina</taxon>
        <taxon>Lecanoromycetes</taxon>
        <taxon>OSLEUM clade</taxon>
        <taxon>Lecanoromycetidae</taxon>
        <taxon>Lecanorales</taxon>
        <taxon>Lecanorineae</taxon>
        <taxon>Parmeliaceae</taxon>
        <taxon>Alectoria</taxon>
    </lineage>
</organism>
<dbReference type="AlphaFoldDB" id="A0A8H3J2C8"/>
<dbReference type="SUPFAM" id="SSF50978">
    <property type="entry name" value="WD40 repeat-like"/>
    <property type="match status" value="1"/>
</dbReference>
<evidence type="ECO:0000256" key="1">
    <source>
        <dbReference type="ARBA" id="ARBA00004123"/>
    </source>
</evidence>
<feature type="compositionally biased region" description="Acidic residues" evidence="4">
    <location>
        <begin position="62"/>
        <end position="73"/>
    </location>
</feature>
<feature type="compositionally biased region" description="Polar residues" evidence="4">
    <location>
        <begin position="516"/>
        <end position="525"/>
    </location>
</feature>
<dbReference type="InterPro" id="IPR015943">
    <property type="entry name" value="WD40/YVTN_repeat-like_dom_sf"/>
</dbReference>
<accession>A0A8H3J2C8</accession>
<dbReference type="PANTHER" id="PTHR15052:SF2">
    <property type="entry name" value="GENERAL TRANSCRIPTION FACTOR 3C POLYPEPTIDE 2"/>
    <property type="match status" value="1"/>
</dbReference>
<comment type="caution">
    <text evidence="5">The sequence shown here is derived from an EMBL/GenBank/DDBJ whole genome shotgun (WGS) entry which is preliminary data.</text>
</comment>
<feature type="region of interest" description="Disordered" evidence="4">
    <location>
        <begin position="42"/>
        <end position="123"/>
    </location>
</feature>
<dbReference type="Gene3D" id="2.130.10.10">
    <property type="entry name" value="YVTN repeat-like/Quinoprotein amine dehydrogenase"/>
    <property type="match status" value="1"/>
</dbReference>
<name>A0A8H3J2C8_9LECA</name>
<dbReference type="GO" id="GO:0000127">
    <property type="term" value="C:transcription factor TFIIIC complex"/>
    <property type="evidence" value="ECO:0007669"/>
    <property type="project" value="TreeGrafter"/>
</dbReference>
<evidence type="ECO:0000256" key="4">
    <source>
        <dbReference type="SAM" id="MobiDB-lite"/>
    </source>
</evidence>
<feature type="region of interest" description="Disordered" evidence="4">
    <location>
        <begin position="516"/>
        <end position="536"/>
    </location>
</feature>
<feature type="compositionally biased region" description="Basic and acidic residues" evidence="4">
    <location>
        <begin position="48"/>
        <end position="61"/>
    </location>
</feature>
<dbReference type="EMBL" id="CAJPDR010000549">
    <property type="protein sequence ID" value="CAF9939432.1"/>
    <property type="molecule type" value="Genomic_DNA"/>
</dbReference>
<evidence type="ECO:0000313" key="5">
    <source>
        <dbReference type="EMBL" id="CAF9939432.1"/>
    </source>
</evidence>
<feature type="compositionally biased region" description="Basic residues" evidence="4">
    <location>
        <begin position="105"/>
        <end position="116"/>
    </location>
</feature>
<keyword evidence="6" id="KW-1185">Reference proteome</keyword>
<dbReference type="GO" id="GO:0005634">
    <property type="term" value="C:nucleus"/>
    <property type="evidence" value="ECO:0007669"/>
    <property type="project" value="UniProtKB-SubCell"/>
</dbReference>
<reference evidence="5" key="1">
    <citation type="submission" date="2021-03" db="EMBL/GenBank/DDBJ databases">
        <authorList>
            <person name="Tagirdzhanova G."/>
        </authorList>
    </citation>
    <scope>NUCLEOTIDE SEQUENCE</scope>
</reference>
<evidence type="ECO:0000256" key="3">
    <source>
        <dbReference type="ARBA" id="ARBA00023242"/>
    </source>
</evidence>
<proteinExistence type="predicted"/>
<protein>
    <recommendedName>
        <fullName evidence="7">Transcription factor TFIIIC complex subunit Tfc6</fullName>
    </recommendedName>
</protein>
<dbReference type="InterPro" id="IPR036322">
    <property type="entry name" value="WD40_repeat_dom_sf"/>
</dbReference>
<sequence length="782" mass="84980">MAETNPVRKSGRQRVPNKKYTIDAFEGLDILSSDSEVELEILQQLQDSKNDDDFPEDHVDGNEDEESVADDGSDGSAILTPEEEYEDAHSYASSDPEAPDLRGTPKGHKRKPRNYRSRQDVNVHARGMLENPLRADHQRSRIKLFAGSDVEDMLHVVRSRDQWAADPTLPCRGNMCHQVSHTEEKRQTEATVGWDWYYYQGGRESFAEKQKLQTLSSEEGVACVPKPPHSSHSFLMGPYGGQKVFTLEPSKTLSLEEAWDIASGSSKQNLEGFRSSERRRHGWMLNVGTRVRCLDWAPNHYGDTQYLALAVARASTSPSVTTPIEAPAFTPSCLTPSTVQIWAFDASDISMDSTRPPELQQVLCTEWGEITQLKWCPVPRAQRNEDALGKVSVGLLAGIWGDGCARVLDVQLEKGQGANTTYLKVQSAAFSASSGLLPLTDTEQEGIRPVATCLTWLSATDLAIGYSNGALGIYNIYPQIPHPSLSNTHSYNSTDLGAWSPTPAPAEANGFPEVANTSNGGSQNPGFPPPGVSDPVDATNNVSLPPNNEPWLSLQLHSTYVLSLITAYPTQPAVLISSSLSGSLRLTSLRAPTTDYVLSTRTRTPPSSLAYCDSLLSVVALEESSETLRLWGLRCFYSSLACGKLGSAPGPGQGIVDVGKCHSSIAAGGADGSVIITNPMRKALERRAAGWQQVVFKHEWVRRPGQGARQGMSRITEGYKGEKVELGLKYVGNSKESVAVSTIYEEETAVTALGWNPNNSGCGGWLAVGWGSGLVRIQDMAV</sequence>
<keyword evidence="3" id="KW-0539">Nucleus</keyword>
<keyword evidence="2" id="KW-0804">Transcription</keyword>
<dbReference type="Proteomes" id="UP000664203">
    <property type="component" value="Unassembled WGS sequence"/>
</dbReference>
<dbReference type="PANTHER" id="PTHR15052">
    <property type="entry name" value="RNA POLYMERASE III TRANSCRIPTION INITIATION FACTOR COMPLEX SUBUNIT"/>
    <property type="match status" value="1"/>
</dbReference>
<evidence type="ECO:0000313" key="6">
    <source>
        <dbReference type="Proteomes" id="UP000664203"/>
    </source>
</evidence>
<dbReference type="InterPro" id="IPR052416">
    <property type="entry name" value="GTF3C_component"/>
</dbReference>
<comment type="subcellular location">
    <subcellularLocation>
        <location evidence="1">Nucleus</location>
    </subcellularLocation>
</comment>
<gene>
    <name evidence="5" type="ORF">ALECFALPRED_008098</name>
</gene>